<dbReference type="PANTHER" id="PTHR21071:SF4">
    <property type="entry name" value="UDP-N-ACETYLENOLPYRUVOYLGLUCOSAMINE REDUCTASE"/>
    <property type="match status" value="1"/>
</dbReference>
<organism evidence="21 22">
    <name type="scientific">Candidatus Electrothrix aarhusensis</name>
    <dbReference type="NCBI Taxonomy" id="1859131"/>
    <lineage>
        <taxon>Bacteria</taxon>
        <taxon>Pseudomonadati</taxon>
        <taxon>Thermodesulfobacteriota</taxon>
        <taxon>Desulfobulbia</taxon>
        <taxon>Desulfobulbales</taxon>
        <taxon>Desulfobulbaceae</taxon>
        <taxon>Candidatus Electrothrix</taxon>
    </lineage>
</organism>
<keyword evidence="12 19" id="KW-0133">Cell shape</keyword>
<dbReference type="InterPro" id="IPR016166">
    <property type="entry name" value="FAD-bd_PCMH"/>
</dbReference>
<evidence type="ECO:0000256" key="19">
    <source>
        <dbReference type="HAMAP-Rule" id="MF_00037"/>
    </source>
</evidence>
<dbReference type="InterPro" id="IPR036318">
    <property type="entry name" value="FAD-bd_PCMH-like_sf"/>
</dbReference>
<dbReference type="UniPathway" id="UPA00219"/>
<evidence type="ECO:0000256" key="9">
    <source>
        <dbReference type="ARBA" id="ARBA00022630"/>
    </source>
</evidence>
<dbReference type="InterPro" id="IPR006094">
    <property type="entry name" value="Oxid_FAD_bind_N"/>
</dbReference>
<feature type="active site" description="Proton donor" evidence="19">
    <location>
        <position position="246"/>
    </location>
</feature>
<comment type="catalytic activity">
    <reaction evidence="18 19">
        <text>UDP-N-acetyl-alpha-D-muramate + NADP(+) = UDP-N-acetyl-3-O-(1-carboxyvinyl)-alpha-D-glucosamine + NADPH + H(+)</text>
        <dbReference type="Rhea" id="RHEA:12248"/>
        <dbReference type="ChEBI" id="CHEBI:15378"/>
        <dbReference type="ChEBI" id="CHEBI:57783"/>
        <dbReference type="ChEBI" id="CHEBI:58349"/>
        <dbReference type="ChEBI" id="CHEBI:68483"/>
        <dbReference type="ChEBI" id="CHEBI:70757"/>
        <dbReference type="EC" id="1.3.1.98"/>
    </reaction>
</comment>
<keyword evidence="11 19" id="KW-0521">NADP</keyword>
<dbReference type="InterPro" id="IPR011601">
    <property type="entry name" value="MurB_C"/>
</dbReference>
<evidence type="ECO:0000256" key="3">
    <source>
        <dbReference type="ARBA" id="ARBA00004496"/>
    </source>
</evidence>
<feature type="domain" description="FAD-binding PCMH-type" evidence="20">
    <location>
        <begin position="34"/>
        <end position="217"/>
    </location>
</feature>
<comment type="pathway">
    <text evidence="4 19">Cell wall biogenesis; peptidoglycan biosynthesis.</text>
</comment>
<dbReference type="GO" id="GO:0008762">
    <property type="term" value="F:UDP-N-acetylmuramate dehydrogenase activity"/>
    <property type="evidence" value="ECO:0007669"/>
    <property type="project" value="UniProtKB-UniRule"/>
</dbReference>
<dbReference type="HAMAP" id="MF_00037">
    <property type="entry name" value="MurB"/>
    <property type="match status" value="1"/>
</dbReference>
<dbReference type="PROSITE" id="PS51387">
    <property type="entry name" value="FAD_PCMH"/>
    <property type="match status" value="1"/>
</dbReference>
<feature type="active site" evidence="19">
    <location>
        <position position="316"/>
    </location>
</feature>
<sequence>MNKQQRESLAKLTKNWPSTMQFDVSMTSYSSLRAGGRAAGLIDIHTLPELQDFLVCLHEQQLVFRVIGRGSNILVTDKGFPGVMIQLKGELEQVCPVEAEKVEGGELLVKAGGGCSLGKFLSWCTKQGLSGLEFMTGIPGSVGGAVRMNAGALGGEIGDRLHSLECVDACGSVIQVPRAELRLSYRKVEFIGRIGRDRERDIDALVVASARFRLIPGVQEEIRSCCTGFLARRKGKQPTGVASAGSFFKNPTGDAAGRLIEAAGLKGHCCGEAMVSPVHANFIVNTGKSTATDILTLMQQVQETVFQKFAVRLEPEVEII</sequence>
<dbReference type="Gene3D" id="3.30.465.10">
    <property type="match status" value="1"/>
</dbReference>
<evidence type="ECO:0000256" key="2">
    <source>
        <dbReference type="ARBA" id="ARBA00003921"/>
    </source>
</evidence>
<dbReference type="GO" id="GO:0071555">
    <property type="term" value="P:cell wall organization"/>
    <property type="evidence" value="ECO:0007669"/>
    <property type="project" value="UniProtKB-KW"/>
</dbReference>
<dbReference type="Pfam" id="PF01565">
    <property type="entry name" value="FAD_binding_4"/>
    <property type="match status" value="1"/>
</dbReference>
<comment type="subcellular location">
    <subcellularLocation>
        <location evidence="3 19">Cytoplasm</location>
    </subcellularLocation>
</comment>
<dbReference type="AlphaFoldDB" id="A0A444IV52"/>
<accession>A0A444IV52</accession>
<dbReference type="InterPro" id="IPR016169">
    <property type="entry name" value="FAD-bd_PCMH_sub2"/>
</dbReference>
<name>A0A444IV52_9BACT</name>
<keyword evidence="15 19" id="KW-0131">Cell cycle</keyword>
<comment type="caution">
    <text evidence="21">The sequence shown here is derived from an EMBL/GenBank/DDBJ whole genome shotgun (WGS) entry which is preliminary data.</text>
</comment>
<evidence type="ECO:0000256" key="7">
    <source>
        <dbReference type="ARBA" id="ARBA00022490"/>
    </source>
</evidence>
<reference evidence="21 22" key="1">
    <citation type="submission" date="2017-01" db="EMBL/GenBank/DDBJ databases">
        <title>The cable genome- insights into the physiology and evolution of filamentous bacteria capable of sulfide oxidation via long distance electron transfer.</title>
        <authorList>
            <person name="Schreiber L."/>
            <person name="Bjerg J.T."/>
            <person name="Boggild A."/>
            <person name="Van De Vossenberg J."/>
            <person name="Meysman F."/>
            <person name="Nielsen L.P."/>
            <person name="Schramm A."/>
            <person name="Kjeldsen K.U."/>
        </authorList>
    </citation>
    <scope>NUCLEOTIDE SEQUENCE [LARGE SCALE GENOMIC DNA]</scope>
    <source>
        <strain evidence="21">MCF</strain>
    </source>
</reference>
<dbReference type="GO" id="GO:0009252">
    <property type="term" value="P:peptidoglycan biosynthetic process"/>
    <property type="evidence" value="ECO:0007669"/>
    <property type="project" value="UniProtKB-UniRule"/>
</dbReference>
<keyword evidence="10 19" id="KW-0274">FAD</keyword>
<dbReference type="Gene3D" id="3.30.43.10">
    <property type="entry name" value="Uridine Diphospho-n-acetylenolpyruvylglucosamine Reductase, domain 2"/>
    <property type="match status" value="1"/>
</dbReference>
<dbReference type="Pfam" id="PF02873">
    <property type="entry name" value="MurB_C"/>
    <property type="match status" value="1"/>
</dbReference>
<keyword evidence="13 19" id="KW-0573">Peptidoglycan synthesis</keyword>
<evidence type="ECO:0000256" key="13">
    <source>
        <dbReference type="ARBA" id="ARBA00022984"/>
    </source>
</evidence>
<dbReference type="InterPro" id="IPR016167">
    <property type="entry name" value="FAD-bd_PCMH_sub1"/>
</dbReference>
<evidence type="ECO:0000256" key="4">
    <source>
        <dbReference type="ARBA" id="ARBA00004752"/>
    </source>
</evidence>
<keyword evidence="16 19" id="KW-0961">Cell wall biogenesis/degradation</keyword>
<keyword evidence="9 19" id="KW-0285">Flavoprotein</keyword>
<evidence type="ECO:0000256" key="17">
    <source>
        <dbReference type="ARBA" id="ARBA00031026"/>
    </source>
</evidence>
<dbReference type="NCBIfam" id="TIGR00179">
    <property type="entry name" value="murB"/>
    <property type="match status" value="1"/>
</dbReference>
<dbReference type="Gene3D" id="3.90.78.10">
    <property type="entry name" value="UDP-N-acetylenolpyruvoylglucosamine reductase, C-terminal domain"/>
    <property type="match status" value="1"/>
</dbReference>
<keyword evidence="22" id="KW-1185">Reference proteome</keyword>
<dbReference type="InterPro" id="IPR036635">
    <property type="entry name" value="MurB_C_sf"/>
</dbReference>
<feature type="active site" evidence="19">
    <location>
        <position position="186"/>
    </location>
</feature>
<gene>
    <name evidence="19" type="primary">murB</name>
    <name evidence="21" type="ORF">H206_02072</name>
</gene>
<evidence type="ECO:0000256" key="14">
    <source>
        <dbReference type="ARBA" id="ARBA00023002"/>
    </source>
</evidence>
<evidence type="ECO:0000313" key="21">
    <source>
        <dbReference type="EMBL" id="RWX44754.1"/>
    </source>
</evidence>
<dbReference type="GO" id="GO:0005829">
    <property type="term" value="C:cytosol"/>
    <property type="evidence" value="ECO:0007669"/>
    <property type="project" value="TreeGrafter"/>
</dbReference>
<evidence type="ECO:0000256" key="5">
    <source>
        <dbReference type="ARBA" id="ARBA00012518"/>
    </source>
</evidence>
<proteinExistence type="inferred from homology"/>
<evidence type="ECO:0000256" key="18">
    <source>
        <dbReference type="ARBA" id="ARBA00048914"/>
    </source>
</evidence>
<dbReference type="GO" id="GO:0051301">
    <property type="term" value="P:cell division"/>
    <property type="evidence" value="ECO:0007669"/>
    <property type="project" value="UniProtKB-KW"/>
</dbReference>
<comment type="function">
    <text evidence="2 19">Cell wall formation.</text>
</comment>
<dbReference type="EC" id="1.3.1.98" evidence="5 19"/>
<keyword evidence="14 19" id="KW-0560">Oxidoreductase</keyword>
<evidence type="ECO:0000256" key="15">
    <source>
        <dbReference type="ARBA" id="ARBA00023306"/>
    </source>
</evidence>
<evidence type="ECO:0000313" key="22">
    <source>
        <dbReference type="Proteomes" id="UP000287853"/>
    </source>
</evidence>
<dbReference type="SUPFAM" id="SSF56194">
    <property type="entry name" value="Uridine diphospho-N-Acetylenolpyruvylglucosamine reductase, MurB, C-terminal domain"/>
    <property type="match status" value="1"/>
</dbReference>
<protein>
    <recommendedName>
        <fullName evidence="6 19">UDP-N-acetylenolpyruvoylglucosamine reductase</fullName>
        <ecNumber evidence="5 19">1.3.1.98</ecNumber>
    </recommendedName>
    <alternativeName>
        <fullName evidence="17 19">UDP-N-acetylmuramate dehydrogenase</fullName>
    </alternativeName>
</protein>
<dbReference type="EMBL" id="MTKO01000089">
    <property type="protein sequence ID" value="RWX44754.1"/>
    <property type="molecule type" value="Genomic_DNA"/>
</dbReference>
<evidence type="ECO:0000256" key="8">
    <source>
        <dbReference type="ARBA" id="ARBA00022618"/>
    </source>
</evidence>
<dbReference type="GO" id="GO:0008360">
    <property type="term" value="P:regulation of cell shape"/>
    <property type="evidence" value="ECO:0007669"/>
    <property type="project" value="UniProtKB-KW"/>
</dbReference>
<keyword evidence="8 19" id="KW-0132">Cell division</keyword>
<dbReference type="PANTHER" id="PTHR21071">
    <property type="entry name" value="UDP-N-ACETYLENOLPYRUVOYLGLUCOSAMINE REDUCTASE"/>
    <property type="match status" value="1"/>
</dbReference>
<dbReference type="Proteomes" id="UP000287853">
    <property type="component" value="Unassembled WGS sequence"/>
</dbReference>
<dbReference type="NCBIfam" id="NF010480">
    <property type="entry name" value="PRK13905.1"/>
    <property type="match status" value="1"/>
</dbReference>
<dbReference type="SUPFAM" id="SSF56176">
    <property type="entry name" value="FAD-binding/transporter-associated domain-like"/>
    <property type="match status" value="1"/>
</dbReference>
<dbReference type="InterPro" id="IPR003170">
    <property type="entry name" value="MurB"/>
</dbReference>
<keyword evidence="7 19" id="KW-0963">Cytoplasm</keyword>
<dbReference type="GO" id="GO:0071949">
    <property type="term" value="F:FAD binding"/>
    <property type="evidence" value="ECO:0007669"/>
    <property type="project" value="InterPro"/>
</dbReference>
<evidence type="ECO:0000256" key="16">
    <source>
        <dbReference type="ARBA" id="ARBA00023316"/>
    </source>
</evidence>
<evidence type="ECO:0000256" key="6">
    <source>
        <dbReference type="ARBA" id="ARBA00015188"/>
    </source>
</evidence>
<comment type="cofactor">
    <cofactor evidence="1 19">
        <name>FAD</name>
        <dbReference type="ChEBI" id="CHEBI:57692"/>
    </cofactor>
</comment>
<evidence type="ECO:0000256" key="11">
    <source>
        <dbReference type="ARBA" id="ARBA00022857"/>
    </source>
</evidence>
<comment type="similarity">
    <text evidence="19">Belongs to the MurB family.</text>
</comment>
<evidence type="ECO:0000256" key="1">
    <source>
        <dbReference type="ARBA" id="ARBA00001974"/>
    </source>
</evidence>
<evidence type="ECO:0000259" key="20">
    <source>
        <dbReference type="PROSITE" id="PS51387"/>
    </source>
</evidence>
<evidence type="ECO:0000256" key="10">
    <source>
        <dbReference type="ARBA" id="ARBA00022827"/>
    </source>
</evidence>
<evidence type="ECO:0000256" key="12">
    <source>
        <dbReference type="ARBA" id="ARBA00022960"/>
    </source>
</evidence>